<evidence type="ECO:0000256" key="2">
    <source>
        <dbReference type="RuleBase" id="RU003749"/>
    </source>
</evidence>
<keyword evidence="3" id="KW-0472">Membrane</keyword>
<comment type="caution">
    <text evidence="5">The sequence shown here is derived from an EMBL/GenBank/DDBJ whole genome shotgun (WGS) entry which is preliminary data.</text>
</comment>
<dbReference type="NCBIfam" id="TIGR00377">
    <property type="entry name" value="ant_ant_sig"/>
    <property type="match status" value="1"/>
</dbReference>
<sequence>MTVPGTTAPTILHLSGDIDVSTTTDLRRRILGALDHSVEVLILDLSAVTFCGAGGLGALLHAQARARSRGVTLALAGLTPQMARLLEITELSDRFPVLTER</sequence>
<evidence type="ECO:0000256" key="3">
    <source>
        <dbReference type="SAM" id="Phobius"/>
    </source>
</evidence>
<dbReference type="GO" id="GO:0043856">
    <property type="term" value="F:anti-sigma factor antagonist activity"/>
    <property type="evidence" value="ECO:0007669"/>
    <property type="project" value="InterPro"/>
</dbReference>
<dbReference type="CDD" id="cd07043">
    <property type="entry name" value="STAS_anti-anti-sigma_factors"/>
    <property type="match status" value="1"/>
</dbReference>
<dbReference type="PROSITE" id="PS50801">
    <property type="entry name" value="STAS"/>
    <property type="match status" value="1"/>
</dbReference>
<dbReference type="AlphaFoldDB" id="A0A4U3MFA0"/>
<reference evidence="5 6" key="1">
    <citation type="submission" date="2019-04" db="EMBL/GenBank/DDBJ databases">
        <title>Herbidospora sp. NEAU-GS14.nov., a novel actinomycete isolated from soil.</title>
        <authorList>
            <person name="Han L."/>
        </authorList>
    </citation>
    <scope>NUCLEOTIDE SEQUENCE [LARGE SCALE GENOMIC DNA]</scope>
    <source>
        <strain evidence="5 6">NEAU-GS14</strain>
    </source>
</reference>
<proteinExistence type="inferred from homology"/>
<dbReference type="InterPro" id="IPR002645">
    <property type="entry name" value="STAS_dom"/>
</dbReference>
<dbReference type="OrthoDB" id="3294096at2"/>
<dbReference type="RefSeq" id="WP_137247999.1">
    <property type="nucleotide sequence ID" value="NZ_SZQA01000014.1"/>
</dbReference>
<keyword evidence="6" id="KW-1185">Reference proteome</keyword>
<dbReference type="Pfam" id="PF01740">
    <property type="entry name" value="STAS"/>
    <property type="match status" value="1"/>
</dbReference>
<protein>
    <recommendedName>
        <fullName evidence="2">Anti-sigma factor antagonist</fullName>
    </recommendedName>
</protein>
<evidence type="ECO:0000259" key="4">
    <source>
        <dbReference type="PROSITE" id="PS50801"/>
    </source>
</evidence>
<dbReference type="SUPFAM" id="SSF52091">
    <property type="entry name" value="SpoIIaa-like"/>
    <property type="match status" value="1"/>
</dbReference>
<dbReference type="Proteomes" id="UP000308705">
    <property type="component" value="Unassembled WGS sequence"/>
</dbReference>
<name>A0A4U3MFA0_9ACTN</name>
<dbReference type="EMBL" id="SZQA01000014">
    <property type="protein sequence ID" value="TKK87831.1"/>
    <property type="molecule type" value="Genomic_DNA"/>
</dbReference>
<dbReference type="InterPro" id="IPR003658">
    <property type="entry name" value="Anti-sigma_ant"/>
</dbReference>
<evidence type="ECO:0000313" key="5">
    <source>
        <dbReference type="EMBL" id="TKK87831.1"/>
    </source>
</evidence>
<feature type="transmembrane region" description="Helical" evidence="3">
    <location>
        <begin position="40"/>
        <end position="60"/>
    </location>
</feature>
<comment type="similarity">
    <text evidence="1 2">Belongs to the anti-sigma-factor antagonist family.</text>
</comment>
<keyword evidence="3" id="KW-0812">Transmembrane</keyword>
<feature type="domain" description="STAS" evidence="4">
    <location>
        <begin position="11"/>
        <end position="101"/>
    </location>
</feature>
<accession>A0A4U3MFA0</accession>
<gene>
    <name evidence="5" type="ORF">FDA94_16830</name>
</gene>
<organism evidence="5 6">
    <name type="scientific">Herbidospora galbida</name>
    <dbReference type="NCBI Taxonomy" id="2575442"/>
    <lineage>
        <taxon>Bacteria</taxon>
        <taxon>Bacillati</taxon>
        <taxon>Actinomycetota</taxon>
        <taxon>Actinomycetes</taxon>
        <taxon>Streptosporangiales</taxon>
        <taxon>Streptosporangiaceae</taxon>
        <taxon>Herbidospora</taxon>
    </lineage>
</organism>
<dbReference type="Gene3D" id="3.30.750.24">
    <property type="entry name" value="STAS domain"/>
    <property type="match status" value="1"/>
</dbReference>
<evidence type="ECO:0000256" key="1">
    <source>
        <dbReference type="ARBA" id="ARBA00009013"/>
    </source>
</evidence>
<dbReference type="PANTHER" id="PTHR33495:SF2">
    <property type="entry name" value="ANTI-SIGMA FACTOR ANTAGONIST TM_1081-RELATED"/>
    <property type="match status" value="1"/>
</dbReference>
<keyword evidence="3" id="KW-1133">Transmembrane helix</keyword>
<evidence type="ECO:0000313" key="6">
    <source>
        <dbReference type="Proteomes" id="UP000308705"/>
    </source>
</evidence>
<dbReference type="PANTHER" id="PTHR33495">
    <property type="entry name" value="ANTI-SIGMA FACTOR ANTAGONIST TM_1081-RELATED-RELATED"/>
    <property type="match status" value="1"/>
</dbReference>
<dbReference type="InterPro" id="IPR036513">
    <property type="entry name" value="STAS_dom_sf"/>
</dbReference>